<dbReference type="AlphaFoldDB" id="A0A414YBJ3"/>
<gene>
    <name evidence="1" type="ORF">DW192_05690</name>
</gene>
<dbReference type="Proteomes" id="UP000284548">
    <property type="component" value="Unassembled WGS sequence"/>
</dbReference>
<organism evidence="1 2">
    <name type="scientific">Segatella copri</name>
    <dbReference type="NCBI Taxonomy" id="165179"/>
    <lineage>
        <taxon>Bacteria</taxon>
        <taxon>Pseudomonadati</taxon>
        <taxon>Bacteroidota</taxon>
        <taxon>Bacteroidia</taxon>
        <taxon>Bacteroidales</taxon>
        <taxon>Prevotellaceae</taxon>
        <taxon>Segatella</taxon>
    </lineage>
</organism>
<dbReference type="EMBL" id="QRKB01000010">
    <property type="protein sequence ID" value="RHH83519.1"/>
    <property type="molecule type" value="Genomic_DNA"/>
</dbReference>
<dbReference type="RefSeq" id="WP_118254394.1">
    <property type="nucleotide sequence ID" value="NZ_JBQKKQ010000006.1"/>
</dbReference>
<name>A0A414YBJ3_9BACT</name>
<protein>
    <submittedName>
        <fullName evidence="1">Uncharacterized protein</fullName>
    </submittedName>
</protein>
<evidence type="ECO:0000313" key="2">
    <source>
        <dbReference type="Proteomes" id="UP000284548"/>
    </source>
</evidence>
<comment type="caution">
    <text evidence="1">The sequence shown here is derived from an EMBL/GenBank/DDBJ whole genome shotgun (WGS) entry which is preliminary data.</text>
</comment>
<proteinExistence type="predicted"/>
<reference evidence="1 2" key="1">
    <citation type="submission" date="2018-08" db="EMBL/GenBank/DDBJ databases">
        <title>A genome reference for cultivated species of the human gut microbiota.</title>
        <authorList>
            <person name="Zou Y."/>
            <person name="Xue W."/>
            <person name="Luo G."/>
        </authorList>
    </citation>
    <scope>NUCLEOTIDE SEQUENCE [LARGE SCALE GENOMIC DNA]</scope>
    <source>
        <strain evidence="1 2">AM16-54</strain>
    </source>
</reference>
<sequence length="183" mass="21860">MRKIVLLYMLLLCCGLAKAQVLCEVTYSAYINGIWGAWSQKYTDYYYGRFSEVYHIGDNRHPSEYSWKLTLHDFVRPDSKQIKEHYKKKEEWEYSGTLEYYVSDAYPTSLSQLKAFGYLAVTPWLHDVSKGQTPCVKRRQEVTVKILPYKDYPHYYNVFYHDVDNNEFNQGFAVHFWTNPLNW</sequence>
<accession>A0A414YBJ3</accession>
<evidence type="ECO:0000313" key="1">
    <source>
        <dbReference type="EMBL" id="RHH83519.1"/>
    </source>
</evidence>